<name>A0ACC1HSW8_9FUNG</name>
<comment type="caution">
    <text evidence="1">The sequence shown here is derived from an EMBL/GenBank/DDBJ whole genome shotgun (WGS) entry which is preliminary data.</text>
</comment>
<reference evidence="1" key="1">
    <citation type="submission" date="2022-06" db="EMBL/GenBank/DDBJ databases">
        <title>Phylogenomic reconstructions and comparative analyses of Kickxellomycotina fungi.</title>
        <authorList>
            <person name="Reynolds N.K."/>
            <person name="Stajich J.E."/>
            <person name="Barry K."/>
            <person name="Grigoriev I.V."/>
            <person name="Crous P."/>
            <person name="Smith M.E."/>
        </authorList>
    </citation>
    <scope>NUCLEOTIDE SEQUENCE</scope>
    <source>
        <strain evidence="1">RSA 2271</strain>
    </source>
</reference>
<protein>
    <submittedName>
        <fullName evidence="1">Uncharacterized protein</fullName>
    </submittedName>
</protein>
<evidence type="ECO:0000313" key="2">
    <source>
        <dbReference type="Proteomes" id="UP001145114"/>
    </source>
</evidence>
<sequence length="503" mass="54827">MPVPNLKAISSRARPYLDVWKDRSTRVGAESKTLAKWSWHMARRSPSMLGSYAVDSCKFYIHNPGCFKNEVLSGVSIAFMQVPESVAFSFVGGVSPTQGMYSTFFIGLFGGLLTSLPGMVSGIAGAMVAILREVTSNDGPLGDRCYAERVEYAFAVMFVCSIIQLLVGLLQLPRFIKIVPHAVMTGFMNGLSILVFKAQLSAFKVPNDTATQQGLSEDASCPHTDYVPQAHQRWMRLNEALTWQVLSIVFISMAIVKLQPMIKGRLRIGRVSISAKVIPPTLTAMLVTTLLAQLVYRLALDRPVPTIGDLAVFTGKPPRPHIPDVPWGDGFFWSIVGRYSVLLALVGLIESIMTWQLAQRIVQVRLPASYGAFEAISQGVGNLFASLFGSVGGSVMVGQTTINFLNGARGRLSTTLASFIILLFVTVAGDVIQLVPISTLTGILFVVVIETFEWRTFVYLFRLSIPLADVITVILVTVIAVVMNLAIAVLIGVAWSSVVFAWK</sequence>
<accession>A0ACC1HSW8</accession>
<dbReference type="Proteomes" id="UP001145114">
    <property type="component" value="Unassembled WGS sequence"/>
</dbReference>
<evidence type="ECO:0000313" key="1">
    <source>
        <dbReference type="EMBL" id="KAJ1678431.1"/>
    </source>
</evidence>
<proteinExistence type="predicted"/>
<organism evidence="1 2">
    <name type="scientific">Spiromyces aspiralis</name>
    <dbReference type="NCBI Taxonomy" id="68401"/>
    <lineage>
        <taxon>Eukaryota</taxon>
        <taxon>Fungi</taxon>
        <taxon>Fungi incertae sedis</taxon>
        <taxon>Zoopagomycota</taxon>
        <taxon>Kickxellomycotina</taxon>
        <taxon>Kickxellomycetes</taxon>
        <taxon>Kickxellales</taxon>
        <taxon>Kickxellaceae</taxon>
        <taxon>Spiromyces</taxon>
    </lineage>
</organism>
<gene>
    <name evidence="1" type="ORF">EV182_004059</name>
</gene>
<keyword evidence="2" id="KW-1185">Reference proteome</keyword>
<feature type="non-terminal residue" evidence="1">
    <location>
        <position position="503"/>
    </location>
</feature>
<dbReference type="EMBL" id="JAMZIH010001172">
    <property type="protein sequence ID" value="KAJ1678431.1"/>
    <property type="molecule type" value="Genomic_DNA"/>
</dbReference>